<protein>
    <submittedName>
        <fullName evidence="1">Uncharacterized protein</fullName>
    </submittedName>
</protein>
<proteinExistence type="predicted"/>
<accession>A0AAV2DD82</accession>
<keyword evidence="2" id="KW-1185">Reference proteome</keyword>
<evidence type="ECO:0000313" key="1">
    <source>
        <dbReference type="EMBL" id="CAL1371843.1"/>
    </source>
</evidence>
<organism evidence="1 2">
    <name type="scientific">Linum trigynum</name>
    <dbReference type="NCBI Taxonomy" id="586398"/>
    <lineage>
        <taxon>Eukaryota</taxon>
        <taxon>Viridiplantae</taxon>
        <taxon>Streptophyta</taxon>
        <taxon>Embryophyta</taxon>
        <taxon>Tracheophyta</taxon>
        <taxon>Spermatophyta</taxon>
        <taxon>Magnoliopsida</taxon>
        <taxon>eudicotyledons</taxon>
        <taxon>Gunneridae</taxon>
        <taxon>Pentapetalae</taxon>
        <taxon>rosids</taxon>
        <taxon>fabids</taxon>
        <taxon>Malpighiales</taxon>
        <taxon>Linaceae</taxon>
        <taxon>Linum</taxon>
    </lineage>
</organism>
<evidence type="ECO:0000313" key="2">
    <source>
        <dbReference type="Proteomes" id="UP001497516"/>
    </source>
</evidence>
<reference evidence="1 2" key="1">
    <citation type="submission" date="2024-04" db="EMBL/GenBank/DDBJ databases">
        <authorList>
            <person name="Fracassetti M."/>
        </authorList>
    </citation>
    <scope>NUCLEOTIDE SEQUENCE [LARGE SCALE GENOMIC DNA]</scope>
</reference>
<gene>
    <name evidence="1" type="ORF">LTRI10_LOCUS13883</name>
</gene>
<dbReference type="AlphaFoldDB" id="A0AAV2DD82"/>
<name>A0AAV2DD82_9ROSI</name>
<sequence length="206" mass="23555">MKKKSAERNKIWPAASQQQSLMKWPDLKHVLTRPPPTTSAAAWHHHRRLREAEEDQAQVKYYPPPTTPRHHHHYTMISRTSSTSDSSTTGSHNNQMMMSSREYWDARRVFLSSYSFTDKKKKADGGPAIVLATDVEWLKGKGKMWAEEVKAAAAGFARYVVREVRRRRVVVKGCRLTFALPSFVVVRMRCVTPWITTQPPPGVVSV</sequence>
<dbReference type="Proteomes" id="UP001497516">
    <property type="component" value="Chromosome 2"/>
</dbReference>
<dbReference type="EMBL" id="OZ034815">
    <property type="protein sequence ID" value="CAL1371843.1"/>
    <property type="molecule type" value="Genomic_DNA"/>
</dbReference>